<evidence type="ECO:0000313" key="10">
    <source>
        <dbReference type="EMBL" id="KAF3330647.1"/>
    </source>
</evidence>
<keyword evidence="3" id="KW-0472">Membrane</keyword>
<accession>A0A833R0U0</accession>
<keyword evidence="5" id="KW-1015">Disulfide bond</keyword>
<gene>
    <name evidence="10" type="ORF">FCM35_KLT04001</name>
</gene>
<dbReference type="CDD" id="cd00010">
    <property type="entry name" value="AAI_LTSS"/>
    <property type="match status" value="1"/>
</dbReference>
<feature type="region of interest" description="Disordered" evidence="8">
    <location>
        <begin position="106"/>
        <end position="133"/>
    </location>
</feature>
<evidence type="ECO:0000256" key="7">
    <source>
        <dbReference type="ARBA" id="ARBA00023288"/>
    </source>
</evidence>
<organism evidence="10 11">
    <name type="scientific">Carex littledalei</name>
    <dbReference type="NCBI Taxonomy" id="544730"/>
    <lineage>
        <taxon>Eukaryota</taxon>
        <taxon>Viridiplantae</taxon>
        <taxon>Streptophyta</taxon>
        <taxon>Embryophyta</taxon>
        <taxon>Tracheophyta</taxon>
        <taxon>Spermatophyta</taxon>
        <taxon>Magnoliopsida</taxon>
        <taxon>Liliopsida</taxon>
        <taxon>Poales</taxon>
        <taxon>Cyperaceae</taxon>
        <taxon>Cyperoideae</taxon>
        <taxon>Cariceae</taxon>
        <taxon>Carex</taxon>
        <taxon>Carex subgen. Euthyceras</taxon>
    </lineage>
</organism>
<evidence type="ECO:0000256" key="6">
    <source>
        <dbReference type="ARBA" id="ARBA00023180"/>
    </source>
</evidence>
<sequence>MAPSPASSVSSECVTVLFNLTDCLTYVEAGSNTTKPDKPCCPELAGLIESNPICLCEMLAGAAESYGISVDNERALALPKICHISTPPLSTCAVLGIPVSDLSPAGAPGPSTSSPLLPAGSTAAAPSSGQSENGATGIDSVNLIVLIASSFILSTIAISEIF</sequence>
<dbReference type="GO" id="GO:0005886">
    <property type="term" value="C:plasma membrane"/>
    <property type="evidence" value="ECO:0007669"/>
    <property type="project" value="UniProtKB-SubCell"/>
</dbReference>
<proteinExistence type="inferred from homology"/>
<keyword evidence="11" id="KW-1185">Reference proteome</keyword>
<keyword evidence="7" id="KW-0449">Lipoprotein</keyword>
<evidence type="ECO:0000256" key="2">
    <source>
        <dbReference type="ARBA" id="ARBA00009748"/>
    </source>
</evidence>
<dbReference type="EMBL" id="SWLB01000013">
    <property type="protein sequence ID" value="KAF3330647.1"/>
    <property type="molecule type" value="Genomic_DNA"/>
</dbReference>
<dbReference type="FunFam" id="1.10.110.10:FF:000001">
    <property type="entry name" value="Bifunctional inhibitor/lipid-transfer protein/seed storage 2S albumin superfamily protein"/>
    <property type="match status" value="1"/>
</dbReference>
<evidence type="ECO:0000256" key="1">
    <source>
        <dbReference type="ARBA" id="ARBA00004609"/>
    </source>
</evidence>
<comment type="subcellular location">
    <subcellularLocation>
        <location evidence="1">Cell membrane</location>
        <topology evidence="1">Lipid-anchor</topology>
        <topology evidence="1">GPI-anchor</topology>
    </subcellularLocation>
</comment>
<keyword evidence="4" id="KW-0732">Signal</keyword>
<protein>
    <submittedName>
        <fullName evidence="10">Non-specific lipid transfer protein GPI-anchored 2</fullName>
    </submittedName>
</protein>
<dbReference type="GO" id="GO:0098552">
    <property type="term" value="C:side of membrane"/>
    <property type="evidence" value="ECO:0007669"/>
    <property type="project" value="UniProtKB-KW"/>
</dbReference>
<dbReference type="PANTHER" id="PTHR33044">
    <property type="entry name" value="BIFUNCTIONAL INHIBITOR/LIPID-TRANSFER PROTEIN/SEED STORAGE 2S ALBUMIN SUPERFAMILY PROTEIN-RELATED"/>
    <property type="match status" value="1"/>
</dbReference>
<dbReference type="InterPro" id="IPR043325">
    <property type="entry name" value="LTSS"/>
</dbReference>
<comment type="caution">
    <text evidence="10">The sequence shown here is derived from an EMBL/GenBank/DDBJ whole genome shotgun (WGS) entry which is preliminary data.</text>
</comment>
<reference evidence="10" key="1">
    <citation type="submission" date="2020-01" db="EMBL/GenBank/DDBJ databases">
        <title>Genome sequence of Kobresia littledalei, the first chromosome-level genome in the family Cyperaceae.</title>
        <authorList>
            <person name="Qu G."/>
        </authorList>
    </citation>
    <scope>NUCLEOTIDE SEQUENCE</scope>
    <source>
        <strain evidence="10">C.B.Clarke</strain>
        <tissue evidence="10">Leaf</tissue>
    </source>
</reference>
<dbReference type="AlphaFoldDB" id="A0A833R0U0"/>
<evidence type="ECO:0000256" key="8">
    <source>
        <dbReference type="SAM" id="MobiDB-lite"/>
    </source>
</evidence>
<dbReference type="SUPFAM" id="SSF47699">
    <property type="entry name" value="Bifunctional inhibitor/lipid-transfer protein/seed storage 2S albumin"/>
    <property type="match status" value="1"/>
</dbReference>
<dbReference type="SMART" id="SM00499">
    <property type="entry name" value="AAI"/>
    <property type="match status" value="1"/>
</dbReference>
<evidence type="ECO:0000256" key="5">
    <source>
        <dbReference type="ARBA" id="ARBA00023157"/>
    </source>
</evidence>
<evidence type="ECO:0000259" key="9">
    <source>
        <dbReference type="SMART" id="SM00499"/>
    </source>
</evidence>
<keyword evidence="3" id="KW-0336">GPI-anchor</keyword>
<dbReference type="InterPro" id="IPR016140">
    <property type="entry name" value="Bifunc_inhib/LTP/seed_store"/>
</dbReference>
<feature type="compositionally biased region" description="Low complexity" evidence="8">
    <location>
        <begin position="106"/>
        <end position="131"/>
    </location>
</feature>
<comment type="similarity">
    <text evidence="2">Belongs to the plant LTP family.</text>
</comment>
<dbReference type="OrthoDB" id="785314at2759"/>
<feature type="domain" description="Bifunctional inhibitor/plant lipid transfer protein/seed storage helical" evidence="9">
    <location>
        <begin position="13"/>
        <end position="92"/>
    </location>
</feature>
<name>A0A833R0U0_9POAL</name>
<evidence type="ECO:0000256" key="3">
    <source>
        <dbReference type="ARBA" id="ARBA00022622"/>
    </source>
</evidence>
<keyword evidence="6" id="KW-0325">Glycoprotein</keyword>
<dbReference type="Gene3D" id="1.10.110.10">
    <property type="entry name" value="Plant lipid-transfer and hydrophobic proteins"/>
    <property type="match status" value="1"/>
</dbReference>
<evidence type="ECO:0000256" key="4">
    <source>
        <dbReference type="ARBA" id="ARBA00022729"/>
    </source>
</evidence>
<dbReference type="Pfam" id="PF14368">
    <property type="entry name" value="LTP_2"/>
    <property type="match status" value="1"/>
</dbReference>
<evidence type="ECO:0000313" key="11">
    <source>
        <dbReference type="Proteomes" id="UP000623129"/>
    </source>
</evidence>
<dbReference type="Proteomes" id="UP000623129">
    <property type="component" value="Unassembled WGS sequence"/>
</dbReference>
<dbReference type="InterPro" id="IPR036312">
    <property type="entry name" value="Bifun_inhib/LTP/seed_sf"/>
</dbReference>